<gene>
    <name evidence="1" type="ORF">EVI01_14810</name>
</gene>
<evidence type="ECO:0000313" key="2">
    <source>
        <dbReference type="Proteomes" id="UP000321830"/>
    </source>
</evidence>
<protein>
    <submittedName>
        <fullName evidence="1">Uncharacterized protein</fullName>
    </submittedName>
</protein>
<accession>A0A511J2G3</accession>
<organism evidence="1 2">
    <name type="scientific">Enterococcus villorum</name>
    <dbReference type="NCBI Taxonomy" id="112904"/>
    <lineage>
        <taxon>Bacteria</taxon>
        <taxon>Bacillati</taxon>
        <taxon>Bacillota</taxon>
        <taxon>Bacilli</taxon>
        <taxon>Lactobacillales</taxon>
        <taxon>Enterococcaceae</taxon>
        <taxon>Enterococcus</taxon>
    </lineage>
</organism>
<reference evidence="1 2" key="1">
    <citation type="submission" date="2019-07" db="EMBL/GenBank/DDBJ databases">
        <title>Whole genome shotgun sequence of Enterococcus villorum NBRC 100699.</title>
        <authorList>
            <person name="Hosoyama A."/>
            <person name="Uohara A."/>
            <person name="Ohji S."/>
            <person name="Ichikawa N."/>
        </authorList>
    </citation>
    <scope>NUCLEOTIDE SEQUENCE [LARGE SCALE GENOMIC DNA]</scope>
    <source>
        <strain evidence="1 2">NBRC 100699</strain>
    </source>
</reference>
<name>A0A511J2G3_9ENTE</name>
<proteinExistence type="predicted"/>
<dbReference type="Proteomes" id="UP000321830">
    <property type="component" value="Unassembled WGS sequence"/>
</dbReference>
<sequence length="51" mass="5928">MFVRILVKKLIFVFKMNPIIKGEINPKTKEKTIINSKSSKEFLLDLFDTGN</sequence>
<comment type="caution">
    <text evidence="1">The sequence shown here is derived from an EMBL/GenBank/DDBJ whole genome shotgun (WGS) entry which is preliminary data.</text>
</comment>
<dbReference type="AlphaFoldDB" id="A0A511J2G3"/>
<dbReference type="EMBL" id="BJWF01000016">
    <property type="protein sequence ID" value="GEL92144.1"/>
    <property type="molecule type" value="Genomic_DNA"/>
</dbReference>
<evidence type="ECO:0000313" key="1">
    <source>
        <dbReference type="EMBL" id="GEL92144.1"/>
    </source>
</evidence>